<dbReference type="EMBL" id="JBHTJO010000001">
    <property type="protein sequence ID" value="MFD0986690.1"/>
    <property type="molecule type" value="Genomic_DNA"/>
</dbReference>
<comment type="subcellular location">
    <subcellularLocation>
        <location evidence="2">Cell inner membrane</location>
        <topology evidence="2">Multi-pass membrane protein</topology>
    </subcellularLocation>
</comment>
<dbReference type="EC" id="2.7.13.3" evidence="3"/>
<evidence type="ECO:0000256" key="6">
    <source>
        <dbReference type="ARBA" id="ARBA00022553"/>
    </source>
</evidence>
<keyword evidence="12 15" id="KW-1133">Transmembrane helix</keyword>
<evidence type="ECO:0000256" key="4">
    <source>
        <dbReference type="ARBA" id="ARBA00022475"/>
    </source>
</evidence>
<evidence type="ECO:0000256" key="9">
    <source>
        <dbReference type="ARBA" id="ARBA00022741"/>
    </source>
</evidence>
<comment type="catalytic activity">
    <reaction evidence="1">
        <text>ATP + protein L-histidine = ADP + protein N-phospho-L-histidine.</text>
        <dbReference type="EC" id="2.7.13.3"/>
    </reaction>
</comment>
<reference evidence="19" key="1">
    <citation type="journal article" date="2019" name="Int. J. Syst. Evol. Microbiol.">
        <title>The Global Catalogue of Microorganisms (GCM) 10K type strain sequencing project: providing services to taxonomists for standard genome sequencing and annotation.</title>
        <authorList>
            <consortium name="The Broad Institute Genomics Platform"/>
            <consortium name="The Broad Institute Genome Sequencing Center for Infectious Disease"/>
            <person name="Wu L."/>
            <person name="Ma J."/>
        </authorList>
    </citation>
    <scope>NUCLEOTIDE SEQUENCE [LARGE SCALE GENOMIC DNA]</scope>
    <source>
        <strain evidence="19">CCUG 61697</strain>
    </source>
</reference>
<comment type="caution">
    <text evidence="18">The sequence shown here is derived from an EMBL/GenBank/DDBJ whole genome shotgun (WGS) entry which is preliminary data.</text>
</comment>
<evidence type="ECO:0000256" key="2">
    <source>
        <dbReference type="ARBA" id="ARBA00004429"/>
    </source>
</evidence>
<accession>A0ABW3J9Y9</accession>
<keyword evidence="11 18" id="KW-0067">ATP-binding</keyword>
<dbReference type="InterPro" id="IPR003594">
    <property type="entry name" value="HATPase_dom"/>
</dbReference>
<evidence type="ECO:0000256" key="5">
    <source>
        <dbReference type="ARBA" id="ARBA00022519"/>
    </source>
</evidence>
<keyword evidence="14 15" id="KW-0472">Membrane</keyword>
<sequence length="482" mass="55066">MMSLVPDSTAIRTRLKRWRFPFLRRLVKLFRIPLIRRFRMSFRDWMPKGLYARALIIIIAPMVLLQSVLTFVFLERHWQMVTRRLSLSTVQSIALLVDVYQQYPQDANNEKLIDMAEKDLGLRLQVVPGGELPQARSKPFFDLLDTTLSEELESHLGLPFWIDTVGQSKYVDIRVKLDDAVMHILARRSQTYASNSQIFLFWMLGTSLVLLTVAILFLRNQIRPVVRLSEAAESFGKGRPVPSDFRPRGAREVRQAAVAFLEMRARIERHVEQRTTMLAGVSHDLRTILTRFRLELALLGESPEIDAMRQDVDEMQAMLEDYMAFAKGDAGEKTTKTDIAELLNEIRNEVEAAPHAKNMESIEVEIRNRSLVVPVKRHAFKRAVANLANNAARFATHVVIEARKTDESLTIRVDDNGPGIPEEEREQVFRPFYRLDDSRNQDSGSTGLGLAIARDITRLHGGDITLDESPMGGLRVELRIPV</sequence>
<keyword evidence="6" id="KW-0597">Phosphoprotein</keyword>
<dbReference type="Gene3D" id="3.30.565.10">
    <property type="entry name" value="Histidine kinase-like ATPase, C-terminal domain"/>
    <property type="match status" value="1"/>
</dbReference>
<evidence type="ECO:0000256" key="11">
    <source>
        <dbReference type="ARBA" id="ARBA00022840"/>
    </source>
</evidence>
<dbReference type="PROSITE" id="PS50885">
    <property type="entry name" value="HAMP"/>
    <property type="match status" value="1"/>
</dbReference>
<dbReference type="PROSITE" id="PS50109">
    <property type="entry name" value="HIS_KIN"/>
    <property type="match status" value="1"/>
</dbReference>
<evidence type="ECO:0000313" key="19">
    <source>
        <dbReference type="Proteomes" id="UP001597102"/>
    </source>
</evidence>
<protein>
    <recommendedName>
        <fullName evidence="3">histidine kinase</fullName>
        <ecNumber evidence="3">2.7.13.3</ecNumber>
    </recommendedName>
</protein>
<evidence type="ECO:0000313" key="18">
    <source>
        <dbReference type="EMBL" id="MFD0986690.1"/>
    </source>
</evidence>
<evidence type="ECO:0000256" key="15">
    <source>
        <dbReference type="SAM" id="Phobius"/>
    </source>
</evidence>
<evidence type="ECO:0000256" key="13">
    <source>
        <dbReference type="ARBA" id="ARBA00023012"/>
    </source>
</evidence>
<keyword evidence="5" id="KW-0997">Cell inner membrane</keyword>
<evidence type="ECO:0000256" key="14">
    <source>
        <dbReference type="ARBA" id="ARBA00023136"/>
    </source>
</evidence>
<dbReference type="Proteomes" id="UP001597102">
    <property type="component" value="Unassembled WGS sequence"/>
</dbReference>
<keyword evidence="8 15" id="KW-0812">Transmembrane</keyword>
<keyword evidence="10" id="KW-0418">Kinase</keyword>
<organism evidence="18 19">
    <name type="scientific">Methyloligella solikamskensis</name>
    <dbReference type="NCBI Taxonomy" id="1177756"/>
    <lineage>
        <taxon>Bacteria</taxon>
        <taxon>Pseudomonadati</taxon>
        <taxon>Pseudomonadota</taxon>
        <taxon>Alphaproteobacteria</taxon>
        <taxon>Hyphomicrobiales</taxon>
        <taxon>Hyphomicrobiaceae</taxon>
        <taxon>Methyloligella</taxon>
    </lineage>
</organism>
<evidence type="ECO:0000256" key="1">
    <source>
        <dbReference type="ARBA" id="ARBA00000085"/>
    </source>
</evidence>
<name>A0ABW3J9Y9_9HYPH</name>
<keyword evidence="4" id="KW-1003">Cell membrane</keyword>
<feature type="domain" description="HAMP" evidence="17">
    <location>
        <begin position="219"/>
        <end position="272"/>
    </location>
</feature>
<dbReference type="CDD" id="cd00082">
    <property type="entry name" value="HisKA"/>
    <property type="match status" value="1"/>
</dbReference>
<keyword evidence="19" id="KW-1185">Reference proteome</keyword>
<dbReference type="GO" id="GO:0005524">
    <property type="term" value="F:ATP binding"/>
    <property type="evidence" value="ECO:0007669"/>
    <property type="project" value="UniProtKB-KW"/>
</dbReference>
<proteinExistence type="predicted"/>
<dbReference type="SUPFAM" id="SSF55874">
    <property type="entry name" value="ATPase domain of HSP90 chaperone/DNA topoisomerase II/histidine kinase"/>
    <property type="match status" value="1"/>
</dbReference>
<dbReference type="PRINTS" id="PR00344">
    <property type="entry name" value="BCTRLSENSOR"/>
</dbReference>
<dbReference type="SMART" id="SM00387">
    <property type="entry name" value="HATPase_c"/>
    <property type="match status" value="1"/>
</dbReference>
<dbReference type="RefSeq" id="WP_379087294.1">
    <property type="nucleotide sequence ID" value="NZ_JBHTJO010000001.1"/>
</dbReference>
<dbReference type="InterPro" id="IPR004358">
    <property type="entry name" value="Sig_transdc_His_kin-like_C"/>
</dbReference>
<dbReference type="InterPro" id="IPR036097">
    <property type="entry name" value="HisK_dim/P_sf"/>
</dbReference>
<evidence type="ECO:0000256" key="8">
    <source>
        <dbReference type="ARBA" id="ARBA00022692"/>
    </source>
</evidence>
<dbReference type="Pfam" id="PF02518">
    <property type="entry name" value="HATPase_c"/>
    <property type="match status" value="1"/>
</dbReference>
<gene>
    <name evidence="18" type="ORF">ACFQ2F_06225</name>
</gene>
<dbReference type="SMART" id="SM00388">
    <property type="entry name" value="HisKA"/>
    <property type="match status" value="1"/>
</dbReference>
<evidence type="ECO:0000256" key="10">
    <source>
        <dbReference type="ARBA" id="ARBA00022777"/>
    </source>
</evidence>
<evidence type="ECO:0000256" key="12">
    <source>
        <dbReference type="ARBA" id="ARBA00022989"/>
    </source>
</evidence>
<evidence type="ECO:0000256" key="7">
    <source>
        <dbReference type="ARBA" id="ARBA00022679"/>
    </source>
</evidence>
<dbReference type="PANTHER" id="PTHR44936">
    <property type="entry name" value="SENSOR PROTEIN CREC"/>
    <property type="match status" value="1"/>
</dbReference>
<evidence type="ECO:0000259" key="16">
    <source>
        <dbReference type="PROSITE" id="PS50109"/>
    </source>
</evidence>
<dbReference type="Pfam" id="PF00512">
    <property type="entry name" value="HisKA"/>
    <property type="match status" value="1"/>
</dbReference>
<evidence type="ECO:0000256" key="3">
    <source>
        <dbReference type="ARBA" id="ARBA00012438"/>
    </source>
</evidence>
<feature type="transmembrane region" description="Helical" evidence="15">
    <location>
        <begin position="199"/>
        <end position="218"/>
    </location>
</feature>
<dbReference type="Gene3D" id="1.10.287.130">
    <property type="match status" value="1"/>
</dbReference>
<feature type="domain" description="Histidine kinase" evidence="16">
    <location>
        <begin position="280"/>
        <end position="482"/>
    </location>
</feature>
<keyword evidence="13" id="KW-0902">Two-component regulatory system</keyword>
<dbReference type="InterPro" id="IPR050980">
    <property type="entry name" value="2C_sensor_his_kinase"/>
</dbReference>
<evidence type="ECO:0000259" key="17">
    <source>
        <dbReference type="PROSITE" id="PS50885"/>
    </source>
</evidence>
<dbReference type="InterPro" id="IPR003660">
    <property type="entry name" value="HAMP_dom"/>
</dbReference>
<dbReference type="InterPro" id="IPR003661">
    <property type="entry name" value="HisK_dim/P_dom"/>
</dbReference>
<dbReference type="SUPFAM" id="SSF47384">
    <property type="entry name" value="Homodimeric domain of signal transducing histidine kinase"/>
    <property type="match status" value="1"/>
</dbReference>
<dbReference type="InterPro" id="IPR005467">
    <property type="entry name" value="His_kinase_dom"/>
</dbReference>
<keyword evidence="7" id="KW-0808">Transferase</keyword>
<dbReference type="Pfam" id="PF00672">
    <property type="entry name" value="HAMP"/>
    <property type="match status" value="1"/>
</dbReference>
<dbReference type="PANTHER" id="PTHR44936:SF5">
    <property type="entry name" value="SENSOR HISTIDINE KINASE ENVZ"/>
    <property type="match status" value="1"/>
</dbReference>
<keyword evidence="9" id="KW-0547">Nucleotide-binding</keyword>
<dbReference type="InterPro" id="IPR036890">
    <property type="entry name" value="HATPase_C_sf"/>
</dbReference>